<dbReference type="InterPro" id="IPR006140">
    <property type="entry name" value="D-isomer_DH_NAD-bd"/>
</dbReference>
<name>A0A1H1L7A2_9ACTN</name>
<dbReference type="Gene3D" id="3.40.50.720">
    <property type="entry name" value="NAD(P)-binding Rossmann-like Domain"/>
    <property type="match status" value="2"/>
</dbReference>
<keyword evidence="2" id="KW-0520">NAD</keyword>
<evidence type="ECO:0000259" key="3">
    <source>
        <dbReference type="Pfam" id="PF02826"/>
    </source>
</evidence>
<dbReference type="Pfam" id="PF02826">
    <property type="entry name" value="2-Hacid_dh_C"/>
    <property type="match status" value="1"/>
</dbReference>
<evidence type="ECO:0000313" key="4">
    <source>
        <dbReference type="EMBL" id="SDR70220.1"/>
    </source>
</evidence>
<sequence length="307" mass="32732">MTSGARTPKIYVGPQQLPELLEAVKTAGGEVTDDAAQAEALVWWGGSPEQFEDVDHDGIRWVQLPSAGIESWFRAGIFTSGKVYTCAVGSYADGVAEHTLALMLAGVRQLHTLAGERTWTGVRSGTLLDSTVGIVGCGGIGRALIRMLEPLRVRVLAITRSGTPVPGAAETYTPDRLDDVLTASDVVVIGAPSTPETKHLIGARELKLMQPHAWLVNIARGSLIDTDALVEALRTGSIAGAGLDVTDPEPLPDGHPLWDEPRALITPHSANPPNLLIPGLTKRVHENVRRYIAGEDLVGLVEVERGY</sequence>
<reference evidence="4 5" key="1">
    <citation type="submission" date="2016-10" db="EMBL/GenBank/DDBJ databases">
        <authorList>
            <person name="de Groot N.N."/>
        </authorList>
    </citation>
    <scope>NUCLEOTIDE SEQUENCE [LARGE SCALE GENOMIC DNA]</scope>
    <source>
        <strain evidence="4 5">DSM 22024</strain>
    </source>
</reference>
<dbReference type="GO" id="GO:0051287">
    <property type="term" value="F:NAD binding"/>
    <property type="evidence" value="ECO:0007669"/>
    <property type="project" value="InterPro"/>
</dbReference>
<dbReference type="EMBL" id="LT629732">
    <property type="protein sequence ID" value="SDR70220.1"/>
    <property type="molecule type" value="Genomic_DNA"/>
</dbReference>
<dbReference type="SUPFAM" id="SSF51735">
    <property type="entry name" value="NAD(P)-binding Rossmann-fold domains"/>
    <property type="match status" value="1"/>
</dbReference>
<dbReference type="RefSeq" id="WP_092649599.1">
    <property type="nucleotide sequence ID" value="NZ_LT629732.1"/>
</dbReference>
<feature type="domain" description="D-isomer specific 2-hydroxyacid dehydrogenase NAD-binding" evidence="3">
    <location>
        <begin position="101"/>
        <end position="270"/>
    </location>
</feature>
<dbReference type="STRING" id="117157.SAMN04489717_0148"/>
<keyword evidence="5" id="KW-1185">Reference proteome</keyword>
<dbReference type="AlphaFoldDB" id="A0A1H1L7A2"/>
<dbReference type="PANTHER" id="PTHR43333:SF1">
    <property type="entry name" value="D-ISOMER SPECIFIC 2-HYDROXYACID DEHYDROGENASE NAD-BINDING DOMAIN-CONTAINING PROTEIN"/>
    <property type="match status" value="1"/>
</dbReference>
<dbReference type="CDD" id="cd12159">
    <property type="entry name" value="2-Hacid_dh_2"/>
    <property type="match status" value="1"/>
</dbReference>
<protein>
    <submittedName>
        <fullName evidence="4">Phosphoglycerate dehydrogenase</fullName>
    </submittedName>
</protein>
<keyword evidence="1" id="KW-0560">Oxidoreductase</keyword>
<accession>A0A1H1L7A2</accession>
<evidence type="ECO:0000256" key="2">
    <source>
        <dbReference type="ARBA" id="ARBA00023027"/>
    </source>
</evidence>
<dbReference type="InterPro" id="IPR036291">
    <property type="entry name" value="NAD(P)-bd_dom_sf"/>
</dbReference>
<organism evidence="4 5">
    <name type="scientific">Actinopolymorpha singaporensis</name>
    <dbReference type="NCBI Taxonomy" id="117157"/>
    <lineage>
        <taxon>Bacteria</taxon>
        <taxon>Bacillati</taxon>
        <taxon>Actinomycetota</taxon>
        <taxon>Actinomycetes</taxon>
        <taxon>Propionibacteriales</taxon>
        <taxon>Actinopolymorphaceae</taxon>
        <taxon>Actinopolymorpha</taxon>
    </lineage>
</organism>
<dbReference type="PANTHER" id="PTHR43333">
    <property type="entry name" value="2-HACID_DH_C DOMAIN-CONTAINING PROTEIN"/>
    <property type="match status" value="1"/>
</dbReference>
<dbReference type="GO" id="GO:0016491">
    <property type="term" value="F:oxidoreductase activity"/>
    <property type="evidence" value="ECO:0007669"/>
    <property type="project" value="UniProtKB-KW"/>
</dbReference>
<evidence type="ECO:0000256" key="1">
    <source>
        <dbReference type="ARBA" id="ARBA00023002"/>
    </source>
</evidence>
<gene>
    <name evidence="4" type="ORF">SAMN04489717_0148</name>
</gene>
<proteinExistence type="predicted"/>
<dbReference type="Proteomes" id="UP000198983">
    <property type="component" value="Chromosome I"/>
</dbReference>
<dbReference type="OrthoDB" id="4324715at2"/>
<dbReference type="SUPFAM" id="SSF52283">
    <property type="entry name" value="Formate/glycerate dehydrogenase catalytic domain-like"/>
    <property type="match status" value="1"/>
</dbReference>
<evidence type="ECO:0000313" key="5">
    <source>
        <dbReference type="Proteomes" id="UP000198983"/>
    </source>
</evidence>